<evidence type="ECO:0000313" key="3">
    <source>
        <dbReference type="Proteomes" id="UP000015105"/>
    </source>
</evidence>
<dbReference type="PANTHER" id="PTHR46890">
    <property type="entry name" value="NON-LTR RETROLELEMENT REVERSE TRANSCRIPTASE-LIKE PROTEIN-RELATED"/>
    <property type="match status" value="1"/>
</dbReference>
<dbReference type="InterPro" id="IPR043502">
    <property type="entry name" value="DNA/RNA_pol_sf"/>
</dbReference>
<protein>
    <recommendedName>
        <fullName evidence="1">Reverse transcriptase domain-containing protein</fullName>
    </recommendedName>
</protein>
<dbReference type="Gramene" id="AET1Gv20934800.1">
    <property type="protein sequence ID" value="AET1Gv20934800.1"/>
    <property type="gene ID" value="AET1Gv20934800"/>
</dbReference>
<sequence>MHNVLDAEFTREEVKAALDHIGDLKAPGPDGMPSIVFKRHWQFMGDRVVEEVLAVLNGGDIPEGWNDTCVVLIPKVKNPNRIKDLRPISLCNVLYKLVSKVMANRLKVVLPGIISENQSAFVPGRLITDNVLIAYELSHYLLNKRHGKEGVAAVKADMSKAYDRVEWDFLEAMLRKLGFRRRWVDLIMKCVSTVRYQIKVNRTLTTQFCPSRGLRQGDPLSPYLFVICAEGLSASLHDAAEKGSISGVKICPGAPSISHPFFANDSVLLIKANQQEAAALHEALKLYEESSGQCINVEKSAVMFSPNTSQLAKDAVKQAIEIHSENWNDRYLGLPVHVGRSRRKAFAYIKGNICGRVYGWQERLLAKESKEALVKTVAQAIPTHAMSCFDLTKTFCSEVNTLLGRFRWSQQDKQNTLH</sequence>
<keyword evidence="3" id="KW-1185">Reference proteome</keyword>
<name>A0A452ZV79_AEGTS</name>
<reference evidence="2" key="5">
    <citation type="journal article" date="2021" name="G3 (Bethesda)">
        <title>Aegilops tauschii genome assembly Aet v5.0 features greater sequence contiguity and improved annotation.</title>
        <authorList>
            <person name="Wang L."/>
            <person name="Zhu T."/>
            <person name="Rodriguez J.C."/>
            <person name="Deal K.R."/>
            <person name="Dubcovsky J."/>
            <person name="McGuire P.E."/>
            <person name="Lux T."/>
            <person name="Spannagl M."/>
            <person name="Mayer K.F.X."/>
            <person name="Baldrich P."/>
            <person name="Meyers B.C."/>
            <person name="Huo N."/>
            <person name="Gu Y.Q."/>
            <person name="Zhou H."/>
            <person name="Devos K.M."/>
            <person name="Bennetzen J.L."/>
            <person name="Unver T."/>
            <person name="Budak H."/>
            <person name="Gulick P.J."/>
            <person name="Galiba G."/>
            <person name="Kalapos B."/>
            <person name="Nelson D.R."/>
            <person name="Li P."/>
            <person name="You F.M."/>
            <person name="Luo M.C."/>
            <person name="Dvorak J."/>
        </authorList>
    </citation>
    <scope>NUCLEOTIDE SEQUENCE [LARGE SCALE GENOMIC DNA]</scope>
    <source>
        <strain evidence="2">cv. AL8/78</strain>
    </source>
</reference>
<dbReference type="SUPFAM" id="SSF56672">
    <property type="entry name" value="DNA/RNA polymerases"/>
    <property type="match status" value="1"/>
</dbReference>
<dbReference type="InterPro" id="IPR052343">
    <property type="entry name" value="Retrotransposon-Effector_Assoc"/>
</dbReference>
<dbReference type="Pfam" id="PF00078">
    <property type="entry name" value="RVT_1"/>
    <property type="match status" value="1"/>
</dbReference>
<dbReference type="EnsemblPlants" id="AET1Gv20934800.1">
    <property type="protein sequence ID" value="AET1Gv20934800.1"/>
    <property type="gene ID" value="AET1Gv20934800"/>
</dbReference>
<dbReference type="CDD" id="cd01650">
    <property type="entry name" value="RT_nLTR_like"/>
    <property type="match status" value="1"/>
</dbReference>
<dbReference type="PROSITE" id="PS50878">
    <property type="entry name" value="RT_POL"/>
    <property type="match status" value="1"/>
</dbReference>
<dbReference type="AlphaFoldDB" id="A0A452ZV79"/>
<dbReference type="InterPro" id="IPR000477">
    <property type="entry name" value="RT_dom"/>
</dbReference>
<reference evidence="3" key="1">
    <citation type="journal article" date="2014" name="Science">
        <title>Ancient hybridizations among the ancestral genomes of bread wheat.</title>
        <authorList>
            <consortium name="International Wheat Genome Sequencing Consortium,"/>
            <person name="Marcussen T."/>
            <person name="Sandve S.R."/>
            <person name="Heier L."/>
            <person name="Spannagl M."/>
            <person name="Pfeifer M."/>
            <person name="Jakobsen K.S."/>
            <person name="Wulff B.B."/>
            <person name="Steuernagel B."/>
            <person name="Mayer K.F."/>
            <person name="Olsen O.A."/>
        </authorList>
    </citation>
    <scope>NUCLEOTIDE SEQUENCE [LARGE SCALE GENOMIC DNA]</scope>
    <source>
        <strain evidence="3">cv. AL8/78</strain>
    </source>
</reference>
<feature type="domain" description="Reverse transcriptase" evidence="1">
    <location>
        <begin position="54"/>
        <end position="336"/>
    </location>
</feature>
<organism evidence="2 3">
    <name type="scientific">Aegilops tauschii subsp. strangulata</name>
    <name type="common">Goatgrass</name>
    <dbReference type="NCBI Taxonomy" id="200361"/>
    <lineage>
        <taxon>Eukaryota</taxon>
        <taxon>Viridiplantae</taxon>
        <taxon>Streptophyta</taxon>
        <taxon>Embryophyta</taxon>
        <taxon>Tracheophyta</taxon>
        <taxon>Spermatophyta</taxon>
        <taxon>Magnoliopsida</taxon>
        <taxon>Liliopsida</taxon>
        <taxon>Poales</taxon>
        <taxon>Poaceae</taxon>
        <taxon>BOP clade</taxon>
        <taxon>Pooideae</taxon>
        <taxon>Triticodae</taxon>
        <taxon>Triticeae</taxon>
        <taxon>Triticinae</taxon>
        <taxon>Aegilops</taxon>
    </lineage>
</organism>
<reference evidence="2" key="4">
    <citation type="submission" date="2019-03" db="UniProtKB">
        <authorList>
            <consortium name="EnsemblPlants"/>
        </authorList>
    </citation>
    <scope>IDENTIFICATION</scope>
</reference>
<evidence type="ECO:0000259" key="1">
    <source>
        <dbReference type="PROSITE" id="PS50878"/>
    </source>
</evidence>
<reference evidence="2" key="3">
    <citation type="journal article" date="2017" name="Nature">
        <title>Genome sequence of the progenitor of the wheat D genome Aegilops tauschii.</title>
        <authorList>
            <person name="Luo M.C."/>
            <person name="Gu Y.Q."/>
            <person name="Puiu D."/>
            <person name="Wang H."/>
            <person name="Twardziok S.O."/>
            <person name="Deal K.R."/>
            <person name="Huo N."/>
            <person name="Zhu T."/>
            <person name="Wang L."/>
            <person name="Wang Y."/>
            <person name="McGuire P.E."/>
            <person name="Liu S."/>
            <person name="Long H."/>
            <person name="Ramasamy R.K."/>
            <person name="Rodriguez J.C."/>
            <person name="Van S.L."/>
            <person name="Yuan L."/>
            <person name="Wang Z."/>
            <person name="Xia Z."/>
            <person name="Xiao L."/>
            <person name="Anderson O.D."/>
            <person name="Ouyang S."/>
            <person name="Liang Y."/>
            <person name="Zimin A.V."/>
            <person name="Pertea G."/>
            <person name="Qi P."/>
            <person name="Bennetzen J.L."/>
            <person name="Dai X."/>
            <person name="Dawson M.W."/>
            <person name="Muller H.G."/>
            <person name="Kugler K."/>
            <person name="Rivarola-Duarte L."/>
            <person name="Spannagl M."/>
            <person name="Mayer K.F.X."/>
            <person name="Lu F.H."/>
            <person name="Bevan M.W."/>
            <person name="Leroy P."/>
            <person name="Li P."/>
            <person name="You F.M."/>
            <person name="Sun Q."/>
            <person name="Liu Z."/>
            <person name="Lyons E."/>
            <person name="Wicker T."/>
            <person name="Salzberg S.L."/>
            <person name="Devos K.M."/>
            <person name="Dvorak J."/>
        </authorList>
    </citation>
    <scope>NUCLEOTIDE SEQUENCE [LARGE SCALE GENOMIC DNA]</scope>
    <source>
        <strain evidence="2">cv. AL8/78</strain>
    </source>
</reference>
<dbReference type="STRING" id="200361.A0A452ZV79"/>
<evidence type="ECO:0000313" key="2">
    <source>
        <dbReference type="EnsemblPlants" id="AET1Gv20934800.1"/>
    </source>
</evidence>
<proteinExistence type="predicted"/>
<reference evidence="3" key="2">
    <citation type="journal article" date="2017" name="Nat. Plants">
        <title>The Aegilops tauschii genome reveals multiple impacts of transposons.</title>
        <authorList>
            <person name="Zhao G."/>
            <person name="Zou C."/>
            <person name="Li K."/>
            <person name="Wang K."/>
            <person name="Li T."/>
            <person name="Gao L."/>
            <person name="Zhang X."/>
            <person name="Wang H."/>
            <person name="Yang Z."/>
            <person name="Liu X."/>
            <person name="Jiang W."/>
            <person name="Mao L."/>
            <person name="Kong X."/>
            <person name="Jiao Y."/>
            <person name="Jia J."/>
        </authorList>
    </citation>
    <scope>NUCLEOTIDE SEQUENCE [LARGE SCALE GENOMIC DNA]</scope>
    <source>
        <strain evidence="3">cv. AL8/78</strain>
    </source>
</reference>
<dbReference type="Proteomes" id="UP000015105">
    <property type="component" value="Chromosome 1D"/>
</dbReference>
<dbReference type="PANTHER" id="PTHR46890:SF48">
    <property type="entry name" value="RNA-DIRECTED DNA POLYMERASE"/>
    <property type="match status" value="1"/>
</dbReference>
<accession>A0A452ZV79</accession>